<dbReference type="SUPFAM" id="SSF51621">
    <property type="entry name" value="Phosphoenolpyruvate/pyruvate domain"/>
    <property type="match status" value="1"/>
</dbReference>
<evidence type="ECO:0000313" key="5">
    <source>
        <dbReference type="EMBL" id="AWT59070.1"/>
    </source>
</evidence>
<dbReference type="Proteomes" id="UP000247465">
    <property type="component" value="Chromosome"/>
</dbReference>
<dbReference type="InterPro" id="IPR050251">
    <property type="entry name" value="HpcH-HpaI_aldolase"/>
</dbReference>
<dbReference type="GO" id="GO:0005737">
    <property type="term" value="C:cytoplasm"/>
    <property type="evidence" value="ECO:0007669"/>
    <property type="project" value="TreeGrafter"/>
</dbReference>
<evidence type="ECO:0000256" key="1">
    <source>
        <dbReference type="ARBA" id="ARBA00005568"/>
    </source>
</evidence>
<keyword evidence="3" id="KW-0456">Lyase</keyword>
<proteinExistence type="inferred from homology"/>
<comment type="similarity">
    <text evidence="1">Belongs to the HpcH/HpaI aldolase family.</text>
</comment>
<accession>A0A2Z4AKD8</accession>
<evidence type="ECO:0000259" key="4">
    <source>
        <dbReference type="Pfam" id="PF03328"/>
    </source>
</evidence>
<dbReference type="GO" id="GO:0046872">
    <property type="term" value="F:metal ion binding"/>
    <property type="evidence" value="ECO:0007669"/>
    <property type="project" value="UniProtKB-KW"/>
</dbReference>
<dbReference type="AlphaFoldDB" id="A0A2Z4AKD8"/>
<dbReference type="PANTHER" id="PTHR30502">
    <property type="entry name" value="2-KETO-3-DEOXY-L-RHAMNONATE ALDOLASE"/>
    <property type="match status" value="1"/>
</dbReference>
<dbReference type="Gene3D" id="3.20.20.60">
    <property type="entry name" value="Phosphoenolpyruvate-binding domains"/>
    <property type="match status" value="1"/>
</dbReference>
<dbReference type="PANTHER" id="PTHR30502:SF0">
    <property type="entry name" value="PHOSPHOENOLPYRUVATE CARBOXYLASE FAMILY PROTEIN"/>
    <property type="match status" value="1"/>
</dbReference>
<dbReference type="InterPro" id="IPR040442">
    <property type="entry name" value="Pyrv_kinase-like_dom_sf"/>
</dbReference>
<sequence>MARKRINRSIELLEQGEYLYYTGPGELSYENGKKQTDTWADFLLVDFEHSPFDIKGLRLFLQGLVDGGPTKSGHRLPPVFVTLPSNAKTVEEVRSNSWQIRQVLASGCMGILHTHARQANAVRAFVEECRYPFQEAGLGGGLQQGQRGAGGQGFAADIWGLTPQEYTNLADPWPLNPDGELILGLKIEDREGAANARYIANVPGIAFAEWGPGDMGMSFGHSDAHDPPYPAEVDSARNIVKFACDRAGVAFLSSWNDPSLDTEAQVRFLMDWGVRIISGGGEEQAKIGRKISRKTKSG</sequence>
<reference evidence="5 6" key="1">
    <citation type="submission" date="2018-06" db="EMBL/GenBank/DDBJ databases">
        <title>Draft Genome Sequence of a Novel Marine Bacterium Related to the Verrucomicrobia.</title>
        <authorList>
            <person name="Vosseberg J."/>
            <person name="Martijn J."/>
            <person name="Ettema T.J.G."/>
        </authorList>
    </citation>
    <scope>NUCLEOTIDE SEQUENCE [LARGE SCALE GENOMIC DNA]</scope>
    <source>
        <strain evidence="5">TARA_B100001123</strain>
    </source>
</reference>
<evidence type="ECO:0000256" key="2">
    <source>
        <dbReference type="ARBA" id="ARBA00022723"/>
    </source>
</evidence>
<name>A0A2Z4AKD8_9BACT</name>
<protein>
    <recommendedName>
        <fullName evidence="4">HpcH/HpaI aldolase/citrate lyase domain-containing protein</fullName>
    </recommendedName>
</protein>
<dbReference type="InterPro" id="IPR015813">
    <property type="entry name" value="Pyrv/PenolPyrv_kinase-like_dom"/>
</dbReference>
<dbReference type="EMBL" id="CP029803">
    <property type="protein sequence ID" value="AWT59070.1"/>
    <property type="molecule type" value="Genomic_DNA"/>
</dbReference>
<dbReference type="GO" id="GO:0016832">
    <property type="term" value="F:aldehyde-lyase activity"/>
    <property type="evidence" value="ECO:0007669"/>
    <property type="project" value="TreeGrafter"/>
</dbReference>
<feature type="domain" description="HpcH/HpaI aldolase/citrate lyase" evidence="4">
    <location>
        <begin position="100"/>
        <end position="254"/>
    </location>
</feature>
<dbReference type="Pfam" id="PF03328">
    <property type="entry name" value="HpcH_HpaI"/>
    <property type="match status" value="1"/>
</dbReference>
<evidence type="ECO:0000256" key="3">
    <source>
        <dbReference type="ARBA" id="ARBA00023239"/>
    </source>
</evidence>
<organism evidence="5 6">
    <name type="scientific">Candidatus Moanibacter tarae</name>
    <dbReference type="NCBI Taxonomy" id="2200854"/>
    <lineage>
        <taxon>Bacteria</taxon>
        <taxon>Pseudomonadati</taxon>
        <taxon>Verrucomicrobiota</taxon>
        <taxon>Opitutia</taxon>
        <taxon>Puniceicoccales</taxon>
        <taxon>Puniceicoccales incertae sedis</taxon>
        <taxon>Candidatus Moanibacter</taxon>
    </lineage>
</organism>
<dbReference type="InterPro" id="IPR005000">
    <property type="entry name" value="Aldolase/citrate-lyase_domain"/>
</dbReference>
<evidence type="ECO:0000313" key="6">
    <source>
        <dbReference type="Proteomes" id="UP000247465"/>
    </source>
</evidence>
<gene>
    <name evidence="5" type="ORF">DF168_00244</name>
</gene>
<dbReference type="KEGG" id="mtar:DF168_00244"/>
<keyword evidence="2" id="KW-0479">Metal-binding</keyword>